<dbReference type="RefSeq" id="WP_327166731.1">
    <property type="nucleotide sequence ID" value="NZ_CP108188.1"/>
</dbReference>
<evidence type="ECO:0000313" key="1">
    <source>
        <dbReference type="EMBL" id="WTR75724.1"/>
    </source>
</evidence>
<dbReference type="EMBL" id="CP108188">
    <property type="protein sequence ID" value="WTR75724.1"/>
    <property type="molecule type" value="Genomic_DNA"/>
</dbReference>
<accession>A0ABZ1LRC7</accession>
<protein>
    <submittedName>
        <fullName evidence="1">Uncharacterized protein</fullName>
    </submittedName>
</protein>
<proteinExistence type="predicted"/>
<evidence type="ECO:0000313" key="2">
    <source>
        <dbReference type="Proteomes" id="UP001622594"/>
    </source>
</evidence>
<name>A0ABZ1LRC7_9ACTN</name>
<keyword evidence="2" id="KW-1185">Reference proteome</keyword>
<dbReference type="Proteomes" id="UP001622594">
    <property type="component" value="Chromosome"/>
</dbReference>
<reference evidence="1 2" key="1">
    <citation type="submission" date="2022-10" db="EMBL/GenBank/DDBJ databases">
        <title>The complete genomes of actinobacterial strains from the NBC collection.</title>
        <authorList>
            <person name="Joergensen T.S."/>
            <person name="Alvarez Arevalo M."/>
            <person name="Sterndorff E.B."/>
            <person name="Faurdal D."/>
            <person name="Vuksanovic O."/>
            <person name="Mourched A.-S."/>
            <person name="Charusanti P."/>
            <person name="Shaw S."/>
            <person name="Blin K."/>
            <person name="Weber T."/>
        </authorList>
    </citation>
    <scope>NUCLEOTIDE SEQUENCE [LARGE SCALE GENOMIC DNA]</scope>
    <source>
        <strain evidence="1 2">NBC_00123</strain>
    </source>
</reference>
<organism evidence="1 2">
    <name type="scientific">Streptomyces zaomyceticus</name>
    <dbReference type="NCBI Taxonomy" id="68286"/>
    <lineage>
        <taxon>Bacteria</taxon>
        <taxon>Bacillati</taxon>
        <taxon>Actinomycetota</taxon>
        <taxon>Actinomycetes</taxon>
        <taxon>Kitasatosporales</taxon>
        <taxon>Streptomycetaceae</taxon>
        <taxon>Streptomyces</taxon>
    </lineage>
</organism>
<sequence length="49" mass="5044">MKGTLVSERFAASAPCTMAVAMAATAAVAGTARKADLRRRVTPLVSCCM</sequence>
<gene>
    <name evidence="1" type="ORF">OG814_33015</name>
</gene>